<dbReference type="EMBL" id="KP288829">
    <property type="protein sequence ID" value="AKH03065.1"/>
    <property type="molecule type" value="Genomic_RNA"/>
</dbReference>
<dbReference type="GO" id="GO:0004484">
    <property type="term" value="F:mRNA guanylyltransferase activity"/>
    <property type="evidence" value="ECO:0007669"/>
    <property type="project" value="InterPro"/>
</dbReference>
<evidence type="ECO:0000313" key="6">
    <source>
        <dbReference type="Proteomes" id="UP000111153"/>
    </source>
</evidence>
<dbReference type="Pfam" id="PF21066">
    <property type="entry name" value="Reovirus_L2_MT2"/>
    <property type="match status" value="1"/>
</dbReference>
<dbReference type="InterPro" id="IPR048598">
    <property type="entry name" value="Reovirus_L2_MT1"/>
</dbReference>
<dbReference type="Gene3D" id="3.55.60.10">
    <property type="entry name" value="Reovirus components"/>
    <property type="match status" value="1"/>
</dbReference>
<feature type="domain" description="Reovirus core-spike protein lambda-2-like first methyltransferase" evidence="3">
    <location>
        <begin position="397"/>
        <end position="657"/>
    </location>
</feature>
<dbReference type="GO" id="GO:0004482">
    <property type="term" value="F:mRNA 5'-cap (guanine-N7-)-methyltransferase activity"/>
    <property type="evidence" value="ECO:0007669"/>
    <property type="project" value="InterPro"/>
</dbReference>
<name>A0A0F7J129_9REOV</name>
<dbReference type="Gene3D" id="3.40.50.150">
    <property type="entry name" value="Vaccinia Virus protein VP39"/>
    <property type="match status" value="1"/>
</dbReference>
<dbReference type="Gene3D" id="3.90.1810.10">
    <property type="entry name" value="Reovirus components"/>
    <property type="match status" value="1"/>
</dbReference>
<feature type="non-terminal residue" evidence="5">
    <location>
        <position position="1"/>
    </location>
</feature>
<keyword evidence="5" id="KW-0548">Nucleotidyltransferase</keyword>
<dbReference type="GO" id="GO:0019028">
    <property type="term" value="C:viral capsid"/>
    <property type="evidence" value="ECO:0007669"/>
    <property type="project" value="InterPro"/>
</dbReference>
<dbReference type="Pfam" id="PF21065">
    <property type="entry name" value="Reovirus_L2_MT1"/>
    <property type="match status" value="1"/>
</dbReference>
<feature type="domain" description="Reovirus core-spike protein lambda-2-like second methyltransferase" evidence="4">
    <location>
        <begin position="816"/>
        <end position="1020"/>
    </location>
</feature>
<dbReference type="Proteomes" id="UP000111153">
    <property type="component" value="Genome"/>
</dbReference>
<reference evidence="5 6" key="1">
    <citation type="submission" date="2014-12" db="EMBL/GenBank/DDBJ databases">
        <title>Characterization of ARV isolates in China.</title>
        <authorList>
            <person name="Chu W."/>
        </authorList>
    </citation>
    <scope>NUCLEOTIDE SEQUENCE [LARGE SCALE GENOMIC DNA]</scope>
    <source>
        <strain evidence="5">HB10-1</strain>
    </source>
</reference>
<dbReference type="InterPro" id="IPR048601">
    <property type="entry name" value="Reovirus_L2_GTase"/>
</dbReference>
<protein>
    <submittedName>
        <fullName evidence="5">Guanylyltransferase</fullName>
    </submittedName>
</protein>
<dbReference type="InterPro" id="IPR048596">
    <property type="entry name" value="Reovirus_L2_N"/>
</dbReference>
<organism evidence="5 6">
    <name type="scientific">Avian orthoreovirus</name>
    <dbReference type="NCBI Taxonomy" id="38170"/>
    <lineage>
        <taxon>Viruses</taxon>
        <taxon>Riboviria</taxon>
        <taxon>Orthornavirae</taxon>
        <taxon>Duplornaviricota</taxon>
        <taxon>Resentoviricetes</taxon>
        <taxon>Reovirales</taxon>
        <taxon>Spinareoviridae</taxon>
        <taxon>Orthoreovirus</taxon>
        <taxon>Orthoreovirus avis</taxon>
    </lineage>
</organism>
<keyword evidence="5" id="KW-0808">Transferase</keyword>
<dbReference type="PIRSF" id="PIRSF000845">
    <property type="entry name" value="Reovirus_L2"/>
    <property type="match status" value="1"/>
</dbReference>
<evidence type="ECO:0000313" key="5">
    <source>
        <dbReference type="EMBL" id="AKH03065.1"/>
    </source>
</evidence>
<dbReference type="Pfam" id="PF21064">
    <property type="entry name" value="Reovirus_L2_N"/>
    <property type="match status" value="1"/>
</dbReference>
<dbReference type="InterPro" id="IPR010311">
    <property type="entry name" value="Reovirus_L2"/>
</dbReference>
<accession>A0A0F7J129</accession>
<dbReference type="Gene3D" id="3.40.50.10760">
    <property type="entry name" value="Reovirus core"/>
    <property type="match status" value="1"/>
</dbReference>
<evidence type="ECO:0000259" key="1">
    <source>
        <dbReference type="Pfam" id="PF21063"/>
    </source>
</evidence>
<dbReference type="InterPro" id="IPR048597">
    <property type="entry name" value="Reovirus_L2_MT2"/>
</dbReference>
<feature type="domain" description="Reovirus core-spike protein lambda-2-like GTase" evidence="1">
    <location>
        <begin position="145"/>
        <end position="360"/>
    </location>
</feature>
<evidence type="ECO:0000259" key="4">
    <source>
        <dbReference type="Pfam" id="PF21066"/>
    </source>
</evidence>
<sequence>PFPPMAQIRGLRLSTTLSAPPPRKIVTSHTYDELISALKLTTKPWRSLKSRGNDSITAVRFLFPLNGYIEPMLMLEKDMTYDAFESWITPLLSALADQLLRHYPIATYHGRLINPLLTNAVVAAFLSNVPYAHALDHLFLVRGNVEDIMDAGITIQNHLWFDRGAIVTPAGQKFVQLTGYNFSSNDPCLFSKQLRCYGLVYYFLNMSDCLTYCWRHLSNSTPLMHFDRPSNGIHCLVPSESTTPIAGSLPVSALSSILLESCLQQSSLNALTPTGSPVVRQVEVLLPLSSPFFERQNTLEYSLFALSNALINGYQFVDLRPGHPDCATVAAVLARLTDFSKGITVIQPRPALFTVNHDSPLTYSGENANFIHRLASVSGRSIGPVVIGKSVDHAVGWMPQFDPATSYNPDLSLDSLSRATTLPLRAKYSTFWSGPALFSFASCDRHNGVYDIQFMAQFPPTYFSDDDAFSRSRFSSYRAVKDRSLLKDTANLMYISNLSSAHDHRLVPDSKTMIYVGSSGTHADNQPSIIKPLLAGSLPGVFRPLSVKQIGWEVTNGTICDIELPLATGTFFFVYSDVDQVQSGDSDLDASSRRFCSQLDMLMKLTFTGGSLVVKCNFPTNLVWRHIFSTISPYFSSIHLMKPLVSNNLELYFLFAERLPVPDAAFRPSADAVVFWRSQLQRYRVLRDSFSNVPSIGSTLTLDDSLTVSVLNFVDVTSLSSIEDQRALSAFSVLTSLGSQKLSLHPYFDSYRTQLTGIITPHSRNILNRLAYVPRVFPSTIDVQHRVMAASDPEIFGFRSNSWTQLSFFYDATLTATDFTDVKHWLDLGTGPEARPLSFLPTDLPVTLCDTRPFVFPSGCWATFTDFLSYDYLVTNVVLSTGADVVSCILSLGAACADANMTLHEGVRQLISQCVDASVKTLFLQLNCPLPSAGDVSREILELVQINSTYVFHTLGRIEPFIPYSALLEIVEDLCPGIVVEIKTMDSSLSWLDYAVQSNASVTSDDIVLAMRLSHFCPLFVFHFDRHSAQFPDDARVGAPFTVTLLDYEDTRSYEVTLDNVAIATITAGALVGFSSGVSVTSSNNQLVMTIDPASPGILSVIQVLPARISLGSCVIEAPDPSLSLIFPATLDTSLSGTDLELRLFDWYDVALFYVDEAHSRLLPVSDTKYEIHRKDQAPNSRVINYIFDRSDVFFKLVLCDVSPSGIGRFIYRELPELSSPVWPDDARTFLSIPFESPMVIVSPDGPVNYDGANFTPPTSWLTVDGSTCVIDGRPSFYVPPGRYGLVRV</sequence>
<feature type="domain" description="Reovirus core-spike protein lambda-2-like N-terminal" evidence="2">
    <location>
        <begin position="6"/>
        <end position="139"/>
    </location>
</feature>
<dbReference type="Pfam" id="PF21063">
    <property type="entry name" value="Reovirus_L2_GTase"/>
    <property type="match status" value="1"/>
</dbReference>
<evidence type="ECO:0000259" key="2">
    <source>
        <dbReference type="Pfam" id="PF21064"/>
    </source>
</evidence>
<dbReference type="GO" id="GO:0005524">
    <property type="term" value="F:ATP binding"/>
    <property type="evidence" value="ECO:0007669"/>
    <property type="project" value="InterPro"/>
</dbReference>
<evidence type="ECO:0000259" key="3">
    <source>
        <dbReference type="Pfam" id="PF21065"/>
    </source>
</evidence>
<proteinExistence type="predicted"/>
<dbReference type="InterPro" id="IPR029063">
    <property type="entry name" value="SAM-dependent_MTases_sf"/>
</dbReference>